<evidence type="ECO:0000313" key="2">
    <source>
        <dbReference type="Proteomes" id="UP000241480"/>
    </source>
</evidence>
<dbReference type="Proteomes" id="UP000241480">
    <property type="component" value="Segment"/>
</dbReference>
<reference evidence="1 2" key="1">
    <citation type="submission" date="2017-10" db="EMBL/GenBank/DDBJ databases">
        <title>Antibacterial composition for extension of chilled fish shelf life and decreasing of risk of food-borne infections, bacteriophage strains for its preparation.</title>
        <authorList>
            <person name="Zulkarneev E.R."/>
            <person name="Aleshkin A.V."/>
            <person name="Rubalsky O.V."/>
            <person name="Kiseleva I.A."/>
            <person name="Rubalskii E.O."/>
            <person name="Lebedev S.N."/>
        </authorList>
    </citation>
    <scope>NUCLEOTIDE SEQUENCE [LARGE SCALE GENOMIC DNA]</scope>
</reference>
<protein>
    <submittedName>
        <fullName evidence="1">Uncharacterized protein</fullName>
    </submittedName>
</protein>
<evidence type="ECO:0000313" key="1">
    <source>
        <dbReference type="EMBL" id="AUE23286.1"/>
    </source>
</evidence>
<keyword evidence="2" id="KW-1185">Reference proteome</keyword>
<dbReference type="EMBL" id="MG250486">
    <property type="protein sequence ID" value="AUE23286.1"/>
    <property type="molecule type" value="Genomic_DNA"/>
</dbReference>
<proteinExistence type="predicted"/>
<organism evidence="1 2">
    <name type="scientific">Raoultella phage Ro1</name>
    <dbReference type="NCBI Taxonomy" id="2053702"/>
    <lineage>
        <taxon>Viruses</taxon>
        <taxon>Duplodnaviria</taxon>
        <taxon>Heunggongvirae</taxon>
        <taxon>Uroviricota</taxon>
        <taxon>Caudoviricetes</taxon>
        <taxon>Vequintavirinae</taxon>
        <taxon>Mydovirus</taxon>
        <taxon>Mydovirus Ro1</taxon>
    </lineage>
</organism>
<name>A0A2H4YH86_9CAUD</name>
<accession>A0A2H4YH86</accession>
<sequence length="64" mass="7598">MTTEEYLKELSDERLIEYAETAESYLVEHPEPEILKGRSQVRKWASFAREELERRRLTKVGNGK</sequence>
<gene>
    <name evidence="1" type="ORF">Ro1_00060</name>
</gene>